<dbReference type="AlphaFoldDB" id="A0AAN6P7I9"/>
<dbReference type="PANTHER" id="PTHR19848">
    <property type="entry name" value="WD40 REPEAT PROTEIN"/>
    <property type="match status" value="1"/>
</dbReference>
<dbReference type="SUPFAM" id="SSF50978">
    <property type="entry name" value="WD40 repeat-like"/>
    <property type="match status" value="1"/>
</dbReference>
<dbReference type="PANTHER" id="PTHR19848:SF8">
    <property type="entry name" value="F-BOX AND WD REPEAT DOMAIN CONTAINING 7"/>
    <property type="match status" value="1"/>
</dbReference>
<dbReference type="PRINTS" id="PR00320">
    <property type="entry name" value="GPROTEINBRPT"/>
</dbReference>
<feature type="repeat" description="WD" evidence="3">
    <location>
        <begin position="83"/>
        <end position="124"/>
    </location>
</feature>
<dbReference type="InterPro" id="IPR001680">
    <property type="entry name" value="WD40_rpt"/>
</dbReference>
<evidence type="ECO:0000256" key="2">
    <source>
        <dbReference type="ARBA" id="ARBA00022737"/>
    </source>
</evidence>
<dbReference type="InterPro" id="IPR020472">
    <property type="entry name" value="WD40_PAC1"/>
</dbReference>
<organism evidence="4 5">
    <name type="scientific">Parachaetomium inaequale</name>
    <dbReference type="NCBI Taxonomy" id="2588326"/>
    <lineage>
        <taxon>Eukaryota</taxon>
        <taxon>Fungi</taxon>
        <taxon>Dikarya</taxon>
        <taxon>Ascomycota</taxon>
        <taxon>Pezizomycotina</taxon>
        <taxon>Sordariomycetes</taxon>
        <taxon>Sordariomycetidae</taxon>
        <taxon>Sordariales</taxon>
        <taxon>Chaetomiaceae</taxon>
        <taxon>Parachaetomium</taxon>
    </lineage>
</organism>
<evidence type="ECO:0000256" key="3">
    <source>
        <dbReference type="PROSITE-ProRule" id="PRU00221"/>
    </source>
</evidence>
<comment type="caution">
    <text evidence="4">The sequence shown here is derived from an EMBL/GenBank/DDBJ whole genome shotgun (WGS) entry which is preliminary data.</text>
</comment>
<dbReference type="Pfam" id="PF00400">
    <property type="entry name" value="WD40"/>
    <property type="match status" value="3"/>
</dbReference>
<dbReference type="Gene3D" id="2.130.10.10">
    <property type="entry name" value="YVTN repeat-like/Quinoprotein amine dehydrogenase"/>
    <property type="match status" value="2"/>
</dbReference>
<dbReference type="PROSITE" id="PS00678">
    <property type="entry name" value="WD_REPEATS_1"/>
    <property type="match status" value="1"/>
</dbReference>
<sequence>HQFSILQQSLSCPTRKTLASASYNQIIRLWDTATGAHRQTLKGHDGAVNIVAFSPDSKTLASASYDRAIRLWDTAIGEHRQTLEGHDSTVSAVAFSQEGKTLASASADRTIRLWDTATGVHWQTLEVQSPLTRLSFFENGEYLETDRGMLSVTINPDASGSFWRPETSQRFSFRQGPLDHKRWKECSLAS</sequence>
<evidence type="ECO:0000313" key="5">
    <source>
        <dbReference type="Proteomes" id="UP001303115"/>
    </source>
</evidence>
<gene>
    <name evidence="4" type="ORF">C8A01DRAFT_21018</name>
</gene>
<proteinExistence type="predicted"/>
<reference evidence="5" key="1">
    <citation type="journal article" date="2023" name="Mol. Phylogenet. Evol.">
        <title>Genome-scale phylogeny and comparative genomics of the fungal order Sordariales.</title>
        <authorList>
            <person name="Hensen N."/>
            <person name="Bonometti L."/>
            <person name="Westerberg I."/>
            <person name="Brannstrom I.O."/>
            <person name="Guillou S."/>
            <person name="Cros-Aarteil S."/>
            <person name="Calhoun S."/>
            <person name="Haridas S."/>
            <person name="Kuo A."/>
            <person name="Mondo S."/>
            <person name="Pangilinan J."/>
            <person name="Riley R."/>
            <person name="LaButti K."/>
            <person name="Andreopoulos B."/>
            <person name="Lipzen A."/>
            <person name="Chen C."/>
            <person name="Yan M."/>
            <person name="Daum C."/>
            <person name="Ng V."/>
            <person name="Clum A."/>
            <person name="Steindorff A."/>
            <person name="Ohm R.A."/>
            <person name="Martin F."/>
            <person name="Silar P."/>
            <person name="Natvig D.O."/>
            <person name="Lalanne C."/>
            <person name="Gautier V."/>
            <person name="Ament-Velasquez S.L."/>
            <person name="Kruys A."/>
            <person name="Hutchinson M.I."/>
            <person name="Powell A.J."/>
            <person name="Barry K."/>
            <person name="Miller A.N."/>
            <person name="Grigoriev I.V."/>
            <person name="Debuchy R."/>
            <person name="Gladieux P."/>
            <person name="Hiltunen Thoren M."/>
            <person name="Johannesson H."/>
        </authorList>
    </citation>
    <scope>NUCLEOTIDE SEQUENCE [LARGE SCALE GENOMIC DNA]</scope>
    <source>
        <strain evidence="5">CBS 284.82</strain>
    </source>
</reference>
<feature type="non-terminal residue" evidence="4">
    <location>
        <position position="1"/>
    </location>
</feature>
<keyword evidence="2" id="KW-0677">Repeat</keyword>
<keyword evidence="5" id="KW-1185">Reference proteome</keyword>
<name>A0AAN6P7I9_9PEZI</name>
<dbReference type="InterPro" id="IPR036322">
    <property type="entry name" value="WD40_repeat_dom_sf"/>
</dbReference>
<feature type="repeat" description="WD" evidence="3">
    <location>
        <begin position="41"/>
        <end position="82"/>
    </location>
</feature>
<dbReference type="Proteomes" id="UP001303115">
    <property type="component" value="Unassembled WGS sequence"/>
</dbReference>
<keyword evidence="1 3" id="KW-0853">WD repeat</keyword>
<dbReference type="InterPro" id="IPR019775">
    <property type="entry name" value="WD40_repeat_CS"/>
</dbReference>
<protein>
    <submittedName>
        <fullName evidence="4">WD40-repeat-containing domain protein</fullName>
    </submittedName>
</protein>
<evidence type="ECO:0000256" key="1">
    <source>
        <dbReference type="ARBA" id="ARBA00022574"/>
    </source>
</evidence>
<evidence type="ECO:0000313" key="4">
    <source>
        <dbReference type="EMBL" id="KAK4031823.1"/>
    </source>
</evidence>
<dbReference type="EMBL" id="MU854695">
    <property type="protein sequence ID" value="KAK4031823.1"/>
    <property type="molecule type" value="Genomic_DNA"/>
</dbReference>
<dbReference type="PROSITE" id="PS50294">
    <property type="entry name" value="WD_REPEATS_REGION"/>
    <property type="match status" value="2"/>
</dbReference>
<dbReference type="PROSITE" id="PS50082">
    <property type="entry name" value="WD_REPEATS_2"/>
    <property type="match status" value="2"/>
</dbReference>
<dbReference type="SMART" id="SM00320">
    <property type="entry name" value="WD40"/>
    <property type="match status" value="2"/>
</dbReference>
<dbReference type="InterPro" id="IPR015943">
    <property type="entry name" value="WD40/YVTN_repeat-like_dom_sf"/>
</dbReference>
<accession>A0AAN6P7I9</accession>